<dbReference type="KEGG" id="gaz:Pan241w_11620"/>
<accession>A0A517RBB1</accession>
<dbReference type="AlphaFoldDB" id="A0A517RBB1"/>
<keyword evidence="2" id="KW-0472">Membrane</keyword>
<evidence type="ECO:0000256" key="1">
    <source>
        <dbReference type="SAM" id="MobiDB-lite"/>
    </source>
</evidence>
<evidence type="ECO:0000256" key="2">
    <source>
        <dbReference type="SAM" id="Phobius"/>
    </source>
</evidence>
<dbReference type="EMBL" id="CP036269">
    <property type="protein sequence ID" value="QDT41103.1"/>
    <property type="molecule type" value="Genomic_DNA"/>
</dbReference>
<feature type="region of interest" description="Disordered" evidence="1">
    <location>
        <begin position="32"/>
        <end position="54"/>
    </location>
</feature>
<organism evidence="3 4">
    <name type="scientific">Gimesia alba</name>
    <dbReference type="NCBI Taxonomy" id="2527973"/>
    <lineage>
        <taxon>Bacteria</taxon>
        <taxon>Pseudomonadati</taxon>
        <taxon>Planctomycetota</taxon>
        <taxon>Planctomycetia</taxon>
        <taxon>Planctomycetales</taxon>
        <taxon>Planctomycetaceae</taxon>
        <taxon>Gimesia</taxon>
    </lineage>
</organism>
<proteinExistence type="predicted"/>
<sequence>MFEWFTESSVGRFTLAVICGYIIASMARSATREEVKGEIQKELEKREGDKHPSD</sequence>
<evidence type="ECO:0000313" key="3">
    <source>
        <dbReference type="EMBL" id="QDT41103.1"/>
    </source>
</evidence>
<protein>
    <submittedName>
        <fullName evidence="3">Uncharacterized protein</fullName>
    </submittedName>
</protein>
<reference evidence="3 4" key="1">
    <citation type="submission" date="2019-02" db="EMBL/GenBank/DDBJ databases">
        <title>Deep-cultivation of Planctomycetes and their phenomic and genomic characterization uncovers novel biology.</title>
        <authorList>
            <person name="Wiegand S."/>
            <person name="Jogler M."/>
            <person name="Boedeker C."/>
            <person name="Pinto D."/>
            <person name="Vollmers J."/>
            <person name="Rivas-Marin E."/>
            <person name="Kohn T."/>
            <person name="Peeters S.H."/>
            <person name="Heuer A."/>
            <person name="Rast P."/>
            <person name="Oberbeckmann S."/>
            <person name="Bunk B."/>
            <person name="Jeske O."/>
            <person name="Meyerdierks A."/>
            <person name="Storesund J.E."/>
            <person name="Kallscheuer N."/>
            <person name="Luecker S."/>
            <person name="Lage O.M."/>
            <person name="Pohl T."/>
            <person name="Merkel B.J."/>
            <person name="Hornburger P."/>
            <person name="Mueller R.-W."/>
            <person name="Bruemmer F."/>
            <person name="Labrenz M."/>
            <person name="Spormann A.M."/>
            <person name="Op den Camp H."/>
            <person name="Overmann J."/>
            <person name="Amann R."/>
            <person name="Jetten M.S.M."/>
            <person name="Mascher T."/>
            <person name="Medema M.H."/>
            <person name="Devos D.P."/>
            <person name="Kaster A.-K."/>
            <person name="Ovreas L."/>
            <person name="Rohde M."/>
            <person name="Galperin M.Y."/>
            <person name="Jogler C."/>
        </authorList>
    </citation>
    <scope>NUCLEOTIDE SEQUENCE [LARGE SCALE GENOMIC DNA]</scope>
    <source>
        <strain evidence="3 4">Pan241w</strain>
    </source>
</reference>
<dbReference type="RefSeq" id="WP_198000341.1">
    <property type="nucleotide sequence ID" value="NZ_CP036269.1"/>
</dbReference>
<dbReference type="Proteomes" id="UP000317171">
    <property type="component" value="Chromosome"/>
</dbReference>
<name>A0A517RBB1_9PLAN</name>
<feature type="transmembrane region" description="Helical" evidence="2">
    <location>
        <begin position="12"/>
        <end position="31"/>
    </location>
</feature>
<keyword evidence="2" id="KW-0812">Transmembrane</keyword>
<keyword evidence="4" id="KW-1185">Reference proteome</keyword>
<keyword evidence="2" id="KW-1133">Transmembrane helix</keyword>
<evidence type="ECO:0000313" key="4">
    <source>
        <dbReference type="Proteomes" id="UP000317171"/>
    </source>
</evidence>
<gene>
    <name evidence="3" type="ORF">Pan241w_11620</name>
</gene>